<reference evidence="2 3" key="1">
    <citation type="submission" date="2016-11" db="EMBL/GenBank/DDBJ databases">
        <title>The macronuclear genome of Stentor coeruleus: a giant cell with tiny introns.</title>
        <authorList>
            <person name="Slabodnick M."/>
            <person name="Ruby J.G."/>
            <person name="Reiff S.B."/>
            <person name="Swart E.C."/>
            <person name="Gosai S."/>
            <person name="Prabakaran S."/>
            <person name="Witkowska E."/>
            <person name="Larue G.E."/>
            <person name="Fisher S."/>
            <person name="Freeman R.M."/>
            <person name="Gunawardena J."/>
            <person name="Chu W."/>
            <person name="Stover N.A."/>
            <person name="Gregory B.D."/>
            <person name="Nowacki M."/>
            <person name="Derisi J."/>
            <person name="Roy S.W."/>
            <person name="Marshall W.F."/>
            <person name="Sood P."/>
        </authorList>
    </citation>
    <scope>NUCLEOTIDE SEQUENCE [LARGE SCALE GENOMIC DNA]</scope>
    <source>
        <strain evidence="2">WM001</strain>
    </source>
</reference>
<organism evidence="2 3">
    <name type="scientific">Stentor coeruleus</name>
    <dbReference type="NCBI Taxonomy" id="5963"/>
    <lineage>
        <taxon>Eukaryota</taxon>
        <taxon>Sar</taxon>
        <taxon>Alveolata</taxon>
        <taxon>Ciliophora</taxon>
        <taxon>Postciliodesmatophora</taxon>
        <taxon>Heterotrichea</taxon>
        <taxon>Heterotrichida</taxon>
        <taxon>Stentoridae</taxon>
        <taxon>Stentor</taxon>
    </lineage>
</organism>
<dbReference type="AlphaFoldDB" id="A0A1R2B4G3"/>
<feature type="compositionally biased region" description="Basic and acidic residues" evidence="1">
    <location>
        <begin position="202"/>
        <end position="220"/>
    </location>
</feature>
<name>A0A1R2B4G3_9CILI</name>
<proteinExistence type="predicted"/>
<sequence length="268" mass="30851">MSKNQAECPLNSQYYGIVSETDHRNGLCLCPLCTCKQHVCPSALSKEPYPKSMYGSQYSDNFQNQKYSKPLVCLPPNKPKSSQPVNFTTTSEEYYRPVHSPVALVIPGYIPSPLPETKFLGKSSYNSTFTNWGNGGVYYVTQQHLKHTSHELKLNTKTNYKDNFVEIEKEELIKPRKLGIEVATVQKGMGLKVNNAPSLRESMSHRDFPDFSKKSLTSRENKEYERIPNLKYITSHYMTMNQADYVSHPIQVDHRNVRKQYERKLKQV</sequence>
<dbReference type="EMBL" id="MPUH01000971">
    <property type="protein sequence ID" value="OMJ71637.1"/>
    <property type="molecule type" value="Genomic_DNA"/>
</dbReference>
<feature type="region of interest" description="Disordered" evidence="1">
    <location>
        <begin position="201"/>
        <end position="220"/>
    </location>
</feature>
<dbReference type="OrthoDB" id="284514at2759"/>
<protein>
    <submittedName>
        <fullName evidence="2">Uncharacterized protein</fullName>
    </submittedName>
</protein>
<evidence type="ECO:0000256" key="1">
    <source>
        <dbReference type="SAM" id="MobiDB-lite"/>
    </source>
</evidence>
<evidence type="ECO:0000313" key="2">
    <source>
        <dbReference type="EMBL" id="OMJ71637.1"/>
    </source>
</evidence>
<comment type="caution">
    <text evidence="2">The sequence shown here is derived from an EMBL/GenBank/DDBJ whole genome shotgun (WGS) entry which is preliminary data.</text>
</comment>
<gene>
    <name evidence="2" type="ORF">SteCoe_30104</name>
</gene>
<keyword evidence="3" id="KW-1185">Reference proteome</keyword>
<dbReference type="Proteomes" id="UP000187209">
    <property type="component" value="Unassembled WGS sequence"/>
</dbReference>
<evidence type="ECO:0000313" key="3">
    <source>
        <dbReference type="Proteomes" id="UP000187209"/>
    </source>
</evidence>
<accession>A0A1R2B4G3</accession>